<evidence type="ECO:0000256" key="2">
    <source>
        <dbReference type="ARBA" id="ARBA00022490"/>
    </source>
</evidence>
<organism evidence="5 6">
    <name type="scientific">Paenibacillus phyllosphaerae</name>
    <dbReference type="NCBI Taxonomy" id="274593"/>
    <lineage>
        <taxon>Bacteria</taxon>
        <taxon>Bacillati</taxon>
        <taxon>Bacillota</taxon>
        <taxon>Bacilli</taxon>
        <taxon>Bacillales</taxon>
        <taxon>Paenibacillaceae</taxon>
        <taxon>Paenibacillus</taxon>
    </lineage>
</organism>
<comment type="caution">
    <text evidence="5">The sequence shown here is derived from an EMBL/GenBank/DDBJ whole genome shotgun (WGS) entry which is preliminary data.</text>
</comment>
<dbReference type="GO" id="GO:0005737">
    <property type="term" value="C:cytoplasm"/>
    <property type="evidence" value="ECO:0007669"/>
    <property type="project" value="UniProtKB-SubCell"/>
</dbReference>
<dbReference type="RefSeq" id="WP_183601018.1">
    <property type="nucleotide sequence ID" value="NZ_JACHXK010000006.1"/>
</dbReference>
<evidence type="ECO:0000256" key="1">
    <source>
        <dbReference type="ARBA" id="ARBA00004496"/>
    </source>
</evidence>
<dbReference type="Proteomes" id="UP000570361">
    <property type="component" value="Unassembled WGS sequence"/>
</dbReference>
<dbReference type="EMBL" id="JACHXK010000006">
    <property type="protein sequence ID" value="MBB3111152.1"/>
    <property type="molecule type" value="Genomic_DNA"/>
</dbReference>
<dbReference type="NCBIfam" id="NF005436">
    <property type="entry name" value="PRK07023.1"/>
    <property type="match status" value="1"/>
</dbReference>
<keyword evidence="6" id="KW-1185">Reference proteome</keyword>
<evidence type="ECO:0000256" key="3">
    <source>
        <dbReference type="ARBA" id="ARBA00022857"/>
    </source>
</evidence>
<dbReference type="GO" id="GO:0006729">
    <property type="term" value="P:tetrahydrobiopterin biosynthetic process"/>
    <property type="evidence" value="ECO:0007669"/>
    <property type="project" value="TreeGrafter"/>
</dbReference>
<name>A0A7W5AYW3_9BACL</name>
<sequence length="256" mass="27615">MAITHVTIVTGASRGLGEALTQRLLAPNHQLVCLARKRNEALLQQAATLGVQLTWVEQDLAELTESGGAEAFMKELLSRTAYQSAAHIRLINNAGMLDPIGAASSNASEDVARHIAVNLTAPLVLSAAFLRETEHLSSDKRLMQISSGAGRHPYAGWSAYCATKAGLDHFSRCVKLEQEGLPHGARIASVAPGVIDTAMQATIRSAGEERFPSHARFVEMYETGSLTLPQEAAGKLIAYLEDDRFGEEVIADIRNW</sequence>
<dbReference type="InterPro" id="IPR051721">
    <property type="entry name" value="Biopterin_syn/organic_redct"/>
</dbReference>
<dbReference type="PRINTS" id="PR00081">
    <property type="entry name" value="GDHRDH"/>
</dbReference>
<evidence type="ECO:0000313" key="5">
    <source>
        <dbReference type="EMBL" id="MBB3111152.1"/>
    </source>
</evidence>
<evidence type="ECO:0000313" key="6">
    <source>
        <dbReference type="Proteomes" id="UP000570361"/>
    </source>
</evidence>
<reference evidence="5 6" key="1">
    <citation type="submission" date="2020-08" db="EMBL/GenBank/DDBJ databases">
        <title>Genomic Encyclopedia of Type Strains, Phase III (KMG-III): the genomes of soil and plant-associated and newly described type strains.</title>
        <authorList>
            <person name="Whitman W."/>
        </authorList>
    </citation>
    <scope>NUCLEOTIDE SEQUENCE [LARGE SCALE GENOMIC DNA]</scope>
    <source>
        <strain evidence="5 6">CECT 5862</strain>
    </source>
</reference>
<dbReference type="GO" id="GO:0004757">
    <property type="term" value="F:sepiapterin reductase (NADP+) activity"/>
    <property type="evidence" value="ECO:0007669"/>
    <property type="project" value="TreeGrafter"/>
</dbReference>
<dbReference type="EC" id="1.1.1.320" evidence="5"/>
<proteinExistence type="predicted"/>
<dbReference type="PANTHER" id="PTHR44085:SF2">
    <property type="entry name" value="SEPIAPTERIN REDUCTASE"/>
    <property type="match status" value="1"/>
</dbReference>
<dbReference type="InterPro" id="IPR002347">
    <property type="entry name" value="SDR_fam"/>
</dbReference>
<comment type="subcellular location">
    <subcellularLocation>
        <location evidence="1">Cytoplasm</location>
    </subcellularLocation>
</comment>
<gene>
    <name evidence="5" type="ORF">FHS18_003220</name>
</gene>
<dbReference type="SUPFAM" id="SSF51735">
    <property type="entry name" value="NAD(P)-binding Rossmann-fold domains"/>
    <property type="match status" value="1"/>
</dbReference>
<keyword evidence="4 5" id="KW-0560">Oxidoreductase</keyword>
<accession>A0A7W5AYW3</accession>
<keyword evidence="2" id="KW-0963">Cytoplasm</keyword>
<evidence type="ECO:0000256" key="4">
    <source>
        <dbReference type="ARBA" id="ARBA00023002"/>
    </source>
</evidence>
<dbReference type="Gene3D" id="3.40.50.720">
    <property type="entry name" value="NAD(P)-binding Rossmann-like Domain"/>
    <property type="match status" value="1"/>
</dbReference>
<dbReference type="PANTHER" id="PTHR44085">
    <property type="entry name" value="SEPIAPTERIN REDUCTASE"/>
    <property type="match status" value="1"/>
</dbReference>
<protein>
    <submittedName>
        <fullName evidence="5">Benzil reductase ((S)-benzoin forming)</fullName>
        <ecNumber evidence="5">1.1.1.320</ecNumber>
    </submittedName>
</protein>
<dbReference type="Pfam" id="PF00106">
    <property type="entry name" value="adh_short"/>
    <property type="match status" value="1"/>
</dbReference>
<dbReference type="AlphaFoldDB" id="A0A7W5AYW3"/>
<keyword evidence="3" id="KW-0521">NADP</keyword>
<dbReference type="InterPro" id="IPR036291">
    <property type="entry name" value="NAD(P)-bd_dom_sf"/>
</dbReference>